<dbReference type="Proteomes" id="UP000663879">
    <property type="component" value="Unassembled WGS sequence"/>
</dbReference>
<comment type="similarity">
    <text evidence="2">Belongs to the transcriptional coactivator PC4 family.</text>
</comment>
<dbReference type="GO" id="GO:0003713">
    <property type="term" value="F:transcription coactivator activity"/>
    <property type="evidence" value="ECO:0007669"/>
    <property type="project" value="InterPro"/>
</dbReference>
<reference evidence="9" key="1">
    <citation type="submission" date="2021-02" db="EMBL/GenBank/DDBJ databases">
        <authorList>
            <person name="Nowell W R."/>
        </authorList>
    </citation>
    <scope>NUCLEOTIDE SEQUENCE</scope>
    <source>
        <strain evidence="9">Ploen Becks lab</strain>
    </source>
</reference>
<comment type="caution">
    <text evidence="9">The sequence shown here is derived from an EMBL/GenBank/DDBJ whole genome shotgun (WGS) entry which is preliminary data.</text>
</comment>
<evidence type="ECO:0000256" key="1">
    <source>
        <dbReference type="ARBA" id="ARBA00004123"/>
    </source>
</evidence>
<sequence>MPKSKELIDSDVDSSNEENEKPKKRARTETKKTEKSTKAKPSKKEIDEDEGTSDSNDKPESDGLYMLAKNRFISVSEFKGKAYVNIREYFEKDGKSLPGKKGISLSVEQWENLKKNIEKIDADLKK</sequence>
<feature type="region of interest" description="Disordered" evidence="7">
    <location>
        <begin position="1"/>
        <end position="62"/>
    </location>
</feature>
<evidence type="ECO:0000256" key="2">
    <source>
        <dbReference type="ARBA" id="ARBA00009001"/>
    </source>
</evidence>
<name>A0A813M3G3_9BILA</name>
<comment type="subcellular location">
    <subcellularLocation>
        <location evidence="1">Nucleus</location>
    </subcellularLocation>
</comment>
<dbReference type="InterPro" id="IPR003173">
    <property type="entry name" value="PC4_C"/>
</dbReference>
<keyword evidence="10" id="KW-1185">Reference proteome</keyword>
<dbReference type="Pfam" id="PF02229">
    <property type="entry name" value="PC4"/>
    <property type="match status" value="1"/>
</dbReference>
<evidence type="ECO:0000256" key="5">
    <source>
        <dbReference type="ARBA" id="ARBA00023163"/>
    </source>
</evidence>
<gene>
    <name evidence="9" type="ORF">OXX778_LOCUS225</name>
</gene>
<evidence type="ECO:0000313" key="9">
    <source>
        <dbReference type="EMBL" id="CAF0705118.1"/>
    </source>
</evidence>
<evidence type="ECO:0000256" key="6">
    <source>
        <dbReference type="ARBA" id="ARBA00023242"/>
    </source>
</evidence>
<evidence type="ECO:0000256" key="3">
    <source>
        <dbReference type="ARBA" id="ARBA00023015"/>
    </source>
</evidence>
<evidence type="ECO:0000313" key="10">
    <source>
        <dbReference type="Proteomes" id="UP000663879"/>
    </source>
</evidence>
<dbReference type="SUPFAM" id="SSF54447">
    <property type="entry name" value="ssDNA-binding transcriptional regulator domain"/>
    <property type="match status" value="1"/>
</dbReference>
<dbReference type="Gene3D" id="2.30.31.10">
    <property type="entry name" value="Transcriptional Coactivator Pc4, Chain A"/>
    <property type="match status" value="1"/>
</dbReference>
<dbReference type="InterPro" id="IPR009044">
    <property type="entry name" value="ssDNA-bd_transcriptional_reg"/>
</dbReference>
<proteinExistence type="inferred from homology"/>
<organism evidence="9 10">
    <name type="scientific">Brachionus calyciflorus</name>
    <dbReference type="NCBI Taxonomy" id="104777"/>
    <lineage>
        <taxon>Eukaryota</taxon>
        <taxon>Metazoa</taxon>
        <taxon>Spiralia</taxon>
        <taxon>Gnathifera</taxon>
        <taxon>Rotifera</taxon>
        <taxon>Eurotatoria</taxon>
        <taxon>Monogononta</taxon>
        <taxon>Pseudotrocha</taxon>
        <taxon>Ploima</taxon>
        <taxon>Brachionidae</taxon>
        <taxon>Brachionus</taxon>
    </lineage>
</organism>
<dbReference type="OrthoDB" id="2505440at2759"/>
<evidence type="ECO:0000259" key="8">
    <source>
        <dbReference type="Pfam" id="PF02229"/>
    </source>
</evidence>
<keyword evidence="5" id="KW-0804">Transcription</keyword>
<dbReference type="InterPro" id="IPR045125">
    <property type="entry name" value="Sub1/Tcp4-like"/>
</dbReference>
<evidence type="ECO:0000256" key="4">
    <source>
        <dbReference type="ARBA" id="ARBA00023125"/>
    </source>
</evidence>
<dbReference type="PANTHER" id="PTHR13215">
    <property type="entry name" value="RNA POLYMERASE II TRANSCRIPTIONAL COACTIVATOR"/>
    <property type="match status" value="1"/>
</dbReference>
<keyword evidence="3" id="KW-0805">Transcription regulation</keyword>
<accession>A0A813M3G3</accession>
<dbReference type="GO" id="GO:0060261">
    <property type="term" value="P:positive regulation of transcription initiation by RNA polymerase II"/>
    <property type="evidence" value="ECO:0007669"/>
    <property type="project" value="InterPro"/>
</dbReference>
<protein>
    <recommendedName>
        <fullName evidence="8">Transcriptional coactivator p15 (PC4) C-terminal domain-containing protein</fullName>
    </recommendedName>
</protein>
<evidence type="ECO:0000256" key="7">
    <source>
        <dbReference type="SAM" id="MobiDB-lite"/>
    </source>
</evidence>
<feature type="compositionally biased region" description="Basic and acidic residues" evidence="7">
    <location>
        <begin position="27"/>
        <end position="46"/>
    </location>
</feature>
<dbReference type="EMBL" id="CAJNOC010000010">
    <property type="protein sequence ID" value="CAF0705118.1"/>
    <property type="molecule type" value="Genomic_DNA"/>
</dbReference>
<dbReference type="AlphaFoldDB" id="A0A813M3G3"/>
<keyword evidence="6" id="KW-0539">Nucleus</keyword>
<dbReference type="GO" id="GO:0003677">
    <property type="term" value="F:DNA binding"/>
    <property type="evidence" value="ECO:0007669"/>
    <property type="project" value="UniProtKB-KW"/>
</dbReference>
<feature type="domain" description="Transcriptional coactivator p15 (PC4) C-terminal" evidence="8">
    <location>
        <begin position="67"/>
        <end position="116"/>
    </location>
</feature>
<dbReference type="GO" id="GO:0005634">
    <property type="term" value="C:nucleus"/>
    <property type="evidence" value="ECO:0007669"/>
    <property type="project" value="UniProtKB-SubCell"/>
</dbReference>
<keyword evidence="4" id="KW-0238">DNA-binding</keyword>